<dbReference type="AlphaFoldDB" id="A0A9X0YJK0"/>
<dbReference type="Proteomes" id="UP001138672">
    <property type="component" value="Unassembled WGS sequence"/>
</dbReference>
<dbReference type="EMBL" id="JAGGJQ010000004">
    <property type="protein sequence ID" value="MBP1839756.1"/>
    <property type="molecule type" value="Genomic_DNA"/>
</dbReference>
<comment type="caution">
    <text evidence="2">The sequence shown here is derived from an EMBL/GenBank/DDBJ whole genome shotgun (WGS) entry which is preliminary data.</text>
</comment>
<name>A0A9X0YJK0_9FLAO</name>
<reference evidence="2" key="1">
    <citation type="submission" date="2021-03" db="EMBL/GenBank/DDBJ databases">
        <title>Genomic Encyclopedia of Type Strains, Phase IV (KMG-IV): sequencing the most valuable type-strain genomes for metagenomic binning, comparative biology and taxonomic classification.</title>
        <authorList>
            <person name="Goeker M."/>
        </authorList>
    </citation>
    <scope>NUCLEOTIDE SEQUENCE</scope>
    <source>
        <strain evidence="2">DSM 15523</strain>
        <strain evidence="3 5">DSM 16476</strain>
    </source>
</reference>
<proteinExistence type="predicted"/>
<keyword evidence="1" id="KW-0472">Membrane</keyword>
<dbReference type="Proteomes" id="UP001231587">
    <property type="component" value="Unassembled WGS sequence"/>
</dbReference>
<evidence type="ECO:0000313" key="2">
    <source>
        <dbReference type="EMBL" id="MBP1839756.1"/>
    </source>
</evidence>
<dbReference type="Pfam" id="PF12730">
    <property type="entry name" value="ABC2_membrane_4"/>
    <property type="match status" value="1"/>
</dbReference>
<gene>
    <name evidence="2" type="ORF">J2Z56_001680</name>
    <name evidence="3" type="ORF">J2Z57_001803</name>
</gene>
<keyword evidence="1" id="KW-1133">Transmembrane helix</keyword>
<dbReference type="PANTHER" id="PTHR37305:SF1">
    <property type="entry name" value="MEMBRANE PROTEIN"/>
    <property type="match status" value="1"/>
</dbReference>
<dbReference type="PANTHER" id="PTHR37305">
    <property type="entry name" value="INTEGRAL MEMBRANE PROTEIN-RELATED"/>
    <property type="match status" value="1"/>
</dbReference>
<evidence type="ECO:0000256" key="1">
    <source>
        <dbReference type="SAM" id="Phobius"/>
    </source>
</evidence>
<accession>A0A9X0YJK0</accession>
<keyword evidence="5" id="KW-1185">Reference proteome</keyword>
<evidence type="ECO:0000313" key="5">
    <source>
        <dbReference type="Proteomes" id="UP001231587"/>
    </source>
</evidence>
<sequence length="276" mass="32087">MRALIYSEFYKLFKQSKTYYALAALFIIEGVVLISAYFQGTNIIDILLDNLKQTFYFEGTLLNGNLLVYLILNTLWFHLPLILMIIVSGILTSEYKDRTVQAVMLQPISKWKFISSKYIVAIVFTIAVVFFVALSAFVLSYGIFGKGDLIVYLNALNFFEHTDAFKRLIWAFMSGTCSMVFFSVSSLTIAVFFKEATKTWIVSAFFLILSNILLKVDFGIHWFNRLFFAKLNDTWQYFFYTTIHWKTILENTLFLSVYIVLIMWLGIYVFNKKDIG</sequence>
<keyword evidence="1" id="KW-0812">Transmembrane</keyword>
<dbReference type="RefSeq" id="WP_057783316.1">
    <property type="nucleotide sequence ID" value="NZ_JAGGJQ010000004.1"/>
</dbReference>
<protein>
    <submittedName>
        <fullName evidence="2">ABC-2 type transport system permease protein</fullName>
    </submittedName>
</protein>
<evidence type="ECO:0000313" key="4">
    <source>
        <dbReference type="Proteomes" id="UP001138672"/>
    </source>
</evidence>
<organism evidence="2 4">
    <name type="scientific">Formosa algae</name>
    <dbReference type="NCBI Taxonomy" id="225843"/>
    <lineage>
        <taxon>Bacteria</taxon>
        <taxon>Pseudomonadati</taxon>
        <taxon>Bacteroidota</taxon>
        <taxon>Flavobacteriia</taxon>
        <taxon>Flavobacteriales</taxon>
        <taxon>Flavobacteriaceae</taxon>
        <taxon>Formosa</taxon>
    </lineage>
</organism>
<feature type="transmembrane region" description="Helical" evidence="1">
    <location>
        <begin position="200"/>
        <end position="223"/>
    </location>
</feature>
<feature type="transmembrane region" description="Helical" evidence="1">
    <location>
        <begin position="168"/>
        <end position="193"/>
    </location>
</feature>
<dbReference type="OrthoDB" id="9814570at2"/>
<feature type="transmembrane region" description="Helical" evidence="1">
    <location>
        <begin position="20"/>
        <end position="38"/>
    </location>
</feature>
<feature type="transmembrane region" description="Helical" evidence="1">
    <location>
        <begin position="66"/>
        <end position="91"/>
    </location>
</feature>
<evidence type="ECO:0000313" key="3">
    <source>
        <dbReference type="EMBL" id="MDQ0335355.1"/>
    </source>
</evidence>
<feature type="transmembrane region" description="Helical" evidence="1">
    <location>
        <begin position="243"/>
        <end position="270"/>
    </location>
</feature>
<feature type="transmembrane region" description="Helical" evidence="1">
    <location>
        <begin position="118"/>
        <end position="144"/>
    </location>
</feature>
<dbReference type="EMBL" id="JAUSUU010000005">
    <property type="protein sequence ID" value="MDQ0335355.1"/>
    <property type="molecule type" value="Genomic_DNA"/>
</dbReference>